<keyword evidence="9 10" id="KW-0131">Cell cycle</keyword>
<evidence type="ECO:0000256" key="10">
    <source>
        <dbReference type="HAMAP-Rule" id="MF_01808"/>
    </source>
</evidence>
<dbReference type="GO" id="GO:0003677">
    <property type="term" value="F:DNA binding"/>
    <property type="evidence" value="ECO:0007669"/>
    <property type="project" value="UniProtKB-UniRule"/>
</dbReference>
<dbReference type="OrthoDB" id="9801717at2"/>
<dbReference type="EMBL" id="QKZT01000006">
    <property type="protein sequence ID" value="PZX53252.1"/>
    <property type="molecule type" value="Genomic_DNA"/>
</dbReference>
<dbReference type="RefSeq" id="WP_111318200.1">
    <property type="nucleotide sequence ID" value="NZ_QKZT01000006.1"/>
</dbReference>
<dbReference type="PANTHER" id="PTHR30349">
    <property type="entry name" value="PHAGE INTEGRASE-RELATED"/>
    <property type="match status" value="1"/>
</dbReference>
<evidence type="ECO:0000256" key="3">
    <source>
        <dbReference type="ARBA" id="ARBA00022490"/>
    </source>
</evidence>
<dbReference type="InterPro" id="IPR011010">
    <property type="entry name" value="DNA_brk_join_enz"/>
</dbReference>
<evidence type="ECO:0000256" key="9">
    <source>
        <dbReference type="ARBA" id="ARBA00023306"/>
    </source>
</evidence>
<feature type="active site" description="O-(3'-phospho-DNA)-tyrosine intermediate" evidence="10">
    <location>
        <position position="282"/>
    </location>
</feature>
<evidence type="ECO:0000256" key="5">
    <source>
        <dbReference type="ARBA" id="ARBA00022829"/>
    </source>
</evidence>
<evidence type="ECO:0000256" key="6">
    <source>
        <dbReference type="ARBA" id="ARBA00022908"/>
    </source>
</evidence>
<evidence type="ECO:0000256" key="2">
    <source>
        <dbReference type="ARBA" id="ARBA00010450"/>
    </source>
</evidence>
<dbReference type="InterPro" id="IPR044068">
    <property type="entry name" value="CB"/>
</dbReference>
<dbReference type="Gene3D" id="1.10.150.130">
    <property type="match status" value="1"/>
</dbReference>
<dbReference type="Proteomes" id="UP000248882">
    <property type="component" value="Unassembled WGS sequence"/>
</dbReference>
<dbReference type="GO" id="GO:0051301">
    <property type="term" value="P:cell division"/>
    <property type="evidence" value="ECO:0007669"/>
    <property type="project" value="UniProtKB-KW"/>
</dbReference>
<dbReference type="GO" id="GO:0009037">
    <property type="term" value="F:tyrosine-based site-specific recombinase activity"/>
    <property type="evidence" value="ECO:0007669"/>
    <property type="project" value="UniProtKB-UniRule"/>
</dbReference>
<feature type="domain" description="Core-binding (CB)" evidence="12">
    <location>
        <begin position="3"/>
        <end position="90"/>
    </location>
</feature>
<feature type="active site" evidence="10">
    <location>
        <position position="250"/>
    </location>
</feature>
<accession>A0A2W7SRK7</accession>
<dbReference type="GO" id="GO:0006313">
    <property type="term" value="P:DNA transposition"/>
    <property type="evidence" value="ECO:0007669"/>
    <property type="project" value="UniProtKB-UniRule"/>
</dbReference>
<evidence type="ECO:0000313" key="13">
    <source>
        <dbReference type="EMBL" id="PZX53252.1"/>
    </source>
</evidence>
<comment type="similarity">
    <text evidence="10">Belongs to the 'phage' integrase family. XerC subfamily.</text>
</comment>
<dbReference type="AlphaFoldDB" id="A0A2W7SRK7"/>
<name>A0A2W7SRK7_9BACT</name>
<dbReference type="PROSITE" id="PS51898">
    <property type="entry name" value="TYR_RECOMBINASE"/>
    <property type="match status" value="1"/>
</dbReference>
<evidence type="ECO:0000256" key="8">
    <source>
        <dbReference type="ARBA" id="ARBA00023172"/>
    </source>
</evidence>
<protein>
    <recommendedName>
        <fullName evidence="10">Tyrosine recombinase XerC</fullName>
    </recommendedName>
</protein>
<dbReference type="NCBIfam" id="TIGR02225">
    <property type="entry name" value="recomb_XerD"/>
    <property type="match status" value="1"/>
</dbReference>
<keyword evidence="14" id="KW-1185">Reference proteome</keyword>
<dbReference type="GO" id="GO:0005737">
    <property type="term" value="C:cytoplasm"/>
    <property type="evidence" value="ECO:0007669"/>
    <property type="project" value="UniProtKB-SubCell"/>
</dbReference>
<feature type="active site" evidence="10">
    <location>
        <position position="273"/>
    </location>
</feature>
<dbReference type="InterPro" id="IPR002104">
    <property type="entry name" value="Integrase_catalytic"/>
</dbReference>
<feature type="active site" evidence="10">
    <location>
        <position position="151"/>
    </location>
</feature>
<dbReference type="PANTHER" id="PTHR30349:SF81">
    <property type="entry name" value="TYROSINE RECOMBINASE XERC"/>
    <property type="match status" value="1"/>
</dbReference>
<dbReference type="NCBIfam" id="NF001399">
    <property type="entry name" value="PRK00283.1"/>
    <property type="match status" value="1"/>
</dbReference>
<sequence>MSNLWQNHIKQFRHYLKLERSLSGNSIEAYTRDMEKLAAYSETNFPGKSPLTLELEHLRKFVNDLAKLEISDYTQARIISGIKAFYKYLMYEDRISEDPAQLLEAPKLGRKLPDTLSYQEIVQLLESIPLGEPEGHRNRAMLEMLYSSGLRVSELIELKKGQVFEDVGFLKVVGKGNKERLVPIGKDALKYLNIYKDEVRVHQSIAKGHEEFVFLNRRGKKLTRVMIFLIIKKTAEQAGIEKNVSPHTFRHSFATHLIEGGADLRAVQEMLGHESITTTEIYTHLDRDYLRQVLTDFHPRK</sequence>
<feature type="active site" evidence="10">
    <location>
        <position position="175"/>
    </location>
</feature>
<keyword evidence="4 10" id="KW-0132">Cell division</keyword>
<dbReference type="HAMAP" id="MF_01808">
    <property type="entry name" value="Recomb_XerC_XerD"/>
    <property type="match status" value="1"/>
</dbReference>
<dbReference type="InterPro" id="IPR013762">
    <property type="entry name" value="Integrase-like_cat_sf"/>
</dbReference>
<dbReference type="Pfam" id="PF02899">
    <property type="entry name" value="Phage_int_SAM_1"/>
    <property type="match status" value="1"/>
</dbReference>
<evidence type="ECO:0000256" key="4">
    <source>
        <dbReference type="ARBA" id="ARBA00022618"/>
    </source>
</evidence>
<reference evidence="13 14" key="1">
    <citation type="submission" date="2018-06" db="EMBL/GenBank/DDBJ databases">
        <title>Genomic Encyclopedia of Archaeal and Bacterial Type Strains, Phase II (KMG-II): from individual species to whole genera.</title>
        <authorList>
            <person name="Goeker M."/>
        </authorList>
    </citation>
    <scope>NUCLEOTIDE SEQUENCE [LARGE SCALE GENOMIC DNA]</scope>
    <source>
        <strain evidence="13 14">DSM 19830</strain>
    </source>
</reference>
<proteinExistence type="inferred from homology"/>
<dbReference type="InterPro" id="IPR050090">
    <property type="entry name" value="Tyrosine_recombinase_XerCD"/>
</dbReference>
<dbReference type="InterPro" id="IPR010998">
    <property type="entry name" value="Integrase_recombinase_N"/>
</dbReference>
<dbReference type="SUPFAM" id="SSF56349">
    <property type="entry name" value="DNA breaking-rejoining enzymes"/>
    <property type="match status" value="1"/>
</dbReference>
<dbReference type="Gene3D" id="1.10.443.10">
    <property type="entry name" value="Intergrase catalytic core"/>
    <property type="match status" value="1"/>
</dbReference>
<evidence type="ECO:0000256" key="1">
    <source>
        <dbReference type="ARBA" id="ARBA00004496"/>
    </source>
</evidence>
<evidence type="ECO:0000259" key="12">
    <source>
        <dbReference type="PROSITE" id="PS51900"/>
    </source>
</evidence>
<keyword evidence="8 10" id="KW-0233">DNA recombination</keyword>
<gene>
    <name evidence="10" type="primary">xerC</name>
    <name evidence="13" type="ORF">LV85_01670</name>
</gene>
<comment type="function">
    <text evidence="10">Site-specific tyrosine recombinase, which acts by catalyzing the cutting and rejoining of the recombining DNA molecules. The XerC-XerD complex is essential to convert dimers of the bacterial chromosome into monomers to permit their segregation at cell division. It also contributes to the segregational stability of plasmids.</text>
</comment>
<keyword evidence="5 10" id="KW-0159">Chromosome partition</keyword>
<comment type="caution">
    <text evidence="13">The sequence shown here is derived from an EMBL/GenBank/DDBJ whole genome shotgun (WGS) entry which is preliminary data.</text>
</comment>
<keyword evidence="7 10" id="KW-0238">DNA-binding</keyword>
<dbReference type="InterPro" id="IPR011932">
    <property type="entry name" value="Recomb_XerD"/>
</dbReference>
<organism evidence="13 14">
    <name type="scientific">Algoriphagus chordae</name>
    <dbReference type="NCBI Taxonomy" id="237019"/>
    <lineage>
        <taxon>Bacteria</taxon>
        <taxon>Pseudomonadati</taxon>
        <taxon>Bacteroidota</taxon>
        <taxon>Cytophagia</taxon>
        <taxon>Cytophagales</taxon>
        <taxon>Cyclobacteriaceae</taxon>
        <taxon>Algoriphagus</taxon>
    </lineage>
</organism>
<evidence type="ECO:0000259" key="11">
    <source>
        <dbReference type="PROSITE" id="PS51898"/>
    </source>
</evidence>
<dbReference type="GO" id="GO:0007059">
    <property type="term" value="P:chromosome segregation"/>
    <property type="evidence" value="ECO:0007669"/>
    <property type="project" value="UniProtKB-UniRule"/>
</dbReference>
<dbReference type="InterPro" id="IPR004107">
    <property type="entry name" value="Integrase_SAM-like_N"/>
</dbReference>
<feature type="active site" evidence="10">
    <location>
        <position position="247"/>
    </location>
</feature>
<dbReference type="CDD" id="cd00798">
    <property type="entry name" value="INT_XerDC_C"/>
    <property type="match status" value="1"/>
</dbReference>
<comment type="similarity">
    <text evidence="2">Belongs to the 'phage' integrase family. XerD subfamily.</text>
</comment>
<keyword evidence="6 10" id="KW-0229">DNA integration</keyword>
<evidence type="ECO:0000256" key="7">
    <source>
        <dbReference type="ARBA" id="ARBA00023125"/>
    </source>
</evidence>
<dbReference type="InterPro" id="IPR023009">
    <property type="entry name" value="Tyrosine_recombinase_XerC/XerD"/>
</dbReference>
<dbReference type="PROSITE" id="PS51900">
    <property type="entry name" value="CB"/>
    <property type="match status" value="1"/>
</dbReference>
<keyword evidence="3 10" id="KW-0963">Cytoplasm</keyword>
<dbReference type="Pfam" id="PF00589">
    <property type="entry name" value="Phage_integrase"/>
    <property type="match status" value="1"/>
</dbReference>
<feature type="domain" description="Tyr recombinase" evidence="11">
    <location>
        <begin position="111"/>
        <end position="295"/>
    </location>
</feature>
<evidence type="ECO:0000313" key="14">
    <source>
        <dbReference type="Proteomes" id="UP000248882"/>
    </source>
</evidence>
<comment type="subunit">
    <text evidence="10">Forms a cyclic heterotetrameric complex composed of two molecules of XerC and two molecules of XerD.</text>
</comment>
<comment type="subcellular location">
    <subcellularLocation>
        <location evidence="1 10">Cytoplasm</location>
    </subcellularLocation>
</comment>